<dbReference type="KEGG" id="kfa:Q73A0000_09765"/>
<dbReference type="NCBIfam" id="TIGR01007">
    <property type="entry name" value="eps_fam"/>
    <property type="match status" value="1"/>
</dbReference>
<dbReference type="GO" id="GO:0005524">
    <property type="term" value="F:ATP binding"/>
    <property type="evidence" value="ECO:0007669"/>
    <property type="project" value="UniProtKB-KW"/>
</dbReference>
<evidence type="ECO:0000313" key="5">
    <source>
        <dbReference type="Proteomes" id="UP000594195"/>
    </source>
</evidence>
<dbReference type="RefSeq" id="WP_193810804.1">
    <property type="nucleotide sequence ID" value="NZ_CP040442.1"/>
</dbReference>
<dbReference type="AlphaFoldDB" id="A0A7M2Y983"/>
<dbReference type="Proteomes" id="UP000594195">
    <property type="component" value="Chromosome"/>
</dbReference>
<reference evidence="4 5" key="1">
    <citation type="submission" date="2019-05" db="EMBL/GenBank/DDBJ databases">
        <title>Chryseobacterium sp. isolated from King George Island, maritime Antarctica.</title>
        <authorList>
            <person name="Peng X."/>
        </authorList>
    </citation>
    <scope>NUCLEOTIDE SEQUENCE [LARGE SCALE GENOMIC DNA]</scope>
    <source>
        <strain evidence="4 5">7-3A</strain>
    </source>
</reference>
<dbReference type="PANTHER" id="PTHR32309">
    <property type="entry name" value="TYROSINE-PROTEIN KINASE"/>
    <property type="match status" value="1"/>
</dbReference>
<dbReference type="EMBL" id="CP040442">
    <property type="protein sequence ID" value="QOW10640.1"/>
    <property type="molecule type" value="Genomic_DNA"/>
</dbReference>
<dbReference type="InterPro" id="IPR005702">
    <property type="entry name" value="Wzc-like_C"/>
</dbReference>
<evidence type="ECO:0000256" key="3">
    <source>
        <dbReference type="SAM" id="Coils"/>
    </source>
</evidence>
<keyword evidence="2" id="KW-0067">ATP-binding</keyword>
<dbReference type="EC" id="2.7.10.2" evidence="4"/>
<keyword evidence="4" id="KW-0808">Transferase</keyword>
<sequence>MELLESSGTAQPVKSVNLKREIGRYLKKWPWFLLSMAIFFSAAKIYLRYAQPQYFTKTSLKLQESKGKNTTALSDLKNLGVGVSGNDELQGETTVVVSKPILGMVGKNLNLQVSFFSIGAVKEVALYNGGPLKGKIISVTHPERFSGATYTLTPEGKNGYRFSNSDTIYQFGSAVKLPFGIVQIDRLAGSSFSAPLKVVFKSMSTVISSLENSIAVSLPPNKGMLMELSIVGAIPQQSEDILNELSKQYIIDGIKDKNEEAQNTQNFINDRLAIITDDLSGIEGQKENFKRTNQITNLEVQAGNAVTKADENTKIILTQTMQLDLVNSVLAASSGDQLLPSGLGLSSGAESNIVAYNDLLLTRNRVLKQATGENPAVITINKQITELKNLIRKNLIESRETLQLQLGQAKAELNLAKGDISKFPEREKIFRSIDRQQTLKEQLYLYLLQKREENAITLAVTAPKAKVINPAYTTGIVSPNRDQIEYGSLAIGLLLPLLFFFGKKTLDTKIHTKNNILSHFPTASVIAEVPFNKEESKTVHSNDFSVYTESFRILSSNLKYLLRARGLKNGGVVLVTSSVKGEGKTTVSVNTALTLAGKSKVIIVGADIRNPQLHRFMDGHKKGLTDYLVSDDTTPDLFIMKSNVSENLDVLFGGQMAPNPNDLLDMEKFDLLIAYLKTKYEYVVLDSAPVMLVSDTLHLVESADVVLYVAKADFTEQEMIGFAESFRKDNNISNMAFILNGVKPENTRYGTKYSYGYYSYTHDEKPKWWKKFV</sequence>
<keyword evidence="5" id="KW-1185">Reference proteome</keyword>
<organism evidence="4 5">
    <name type="scientific">Kaistella flava</name>
    <name type="common">ex Peng et al. 2021</name>
    <dbReference type="NCBI Taxonomy" id="2038776"/>
    <lineage>
        <taxon>Bacteria</taxon>
        <taxon>Pseudomonadati</taxon>
        <taxon>Bacteroidota</taxon>
        <taxon>Flavobacteriia</taxon>
        <taxon>Flavobacteriales</taxon>
        <taxon>Weeksellaceae</taxon>
        <taxon>Chryseobacterium group</taxon>
        <taxon>Kaistella</taxon>
    </lineage>
</organism>
<dbReference type="GO" id="GO:0005886">
    <property type="term" value="C:plasma membrane"/>
    <property type="evidence" value="ECO:0007669"/>
    <property type="project" value="TreeGrafter"/>
</dbReference>
<evidence type="ECO:0000313" key="4">
    <source>
        <dbReference type="EMBL" id="QOW10640.1"/>
    </source>
</evidence>
<dbReference type="GO" id="GO:0004715">
    <property type="term" value="F:non-membrane spanning protein tyrosine kinase activity"/>
    <property type="evidence" value="ECO:0007669"/>
    <property type="project" value="UniProtKB-EC"/>
</dbReference>
<proteinExistence type="predicted"/>
<keyword evidence="1" id="KW-0547">Nucleotide-binding</keyword>
<protein>
    <submittedName>
        <fullName evidence="4">Polysaccharide biosynthesis tyrosine autokinase</fullName>
        <ecNumber evidence="4">2.7.10.2</ecNumber>
    </submittedName>
</protein>
<dbReference type="CDD" id="cd05387">
    <property type="entry name" value="BY-kinase"/>
    <property type="match status" value="1"/>
</dbReference>
<evidence type="ECO:0000256" key="2">
    <source>
        <dbReference type="ARBA" id="ARBA00022840"/>
    </source>
</evidence>
<dbReference type="Gene3D" id="3.40.50.300">
    <property type="entry name" value="P-loop containing nucleotide triphosphate hydrolases"/>
    <property type="match status" value="1"/>
</dbReference>
<evidence type="ECO:0000256" key="1">
    <source>
        <dbReference type="ARBA" id="ARBA00022741"/>
    </source>
</evidence>
<gene>
    <name evidence="4" type="ORF">Q73A0000_09765</name>
</gene>
<accession>A0A7M2Y983</accession>
<name>A0A7M2Y983_9FLAO</name>
<dbReference type="InterPro" id="IPR027417">
    <property type="entry name" value="P-loop_NTPase"/>
</dbReference>
<keyword evidence="3" id="KW-0175">Coiled coil</keyword>
<keyword evidence="4" id="KW-0418">Kinase</keyword>
<dbReference type="SUPFAM" id="SSF52540">
    <property type="entry name" value="P-loop containing nucleoside triphosphate hydrolases"/>
    <property type="match status" value="1"/>
</dbReference>
<dbReference type="InterPro" id="IPR050445">
    <property type="entry name" value="Bact_polysacc_biosynth/exp"/>
</dbReference>
<dbReference type="PANTHER" id="PTHR32309:SF13">
    <property type="entry name" value="FERRIC ENTEROBACTIN TRANSPORT PROTEIN FEPE"/>
    <property type="match status" value="1"/>
</dbReference>
<feature type="coiled-coil region" evidence="3">
    <location>
        <begin position="392"/>
        <end position="419"/>
    </location>
</feature>